<sequence>MLRAVVEEAAALTSIALFLGMVAVWAQVISAL</sequence>
<keyword evidence="2" id="KW-1185">Reference proteome</keyword>
<reference evidence="1 2" key="1">
    <citation type="submission" date="2015-08" db="EMBL/GenBank/DDBJ databases">
        <title>Investigation of the bacterial diversity of lava forest soil.</title>
        <authorList>
            <person name="Lee J.S."/>
        </authorList>
    </citation>
    <scope>NUCLEOTIDE SEQUENCE [LARGE SCALE GENOMIC DNA]</scope>
    <source>
        <strain evidence="1 2">GJW-30</strain>
    </source>
</reference>
<evidence type="ECO:0000313" key="1">
    <source>
        <dbReference type="EMBL" id="BAT60750.1"/>
    </source>
</evidence>
<dbReference type="AlphaFoldDB" id="A0A0S3PXX7"/>
<dbReference type="KEGG" id="vgo:GJW-30_1_03300"/>
<accession>A0A0S3PXX7</accession>
<proteinExistence type="predicted"/>
<evidence type="ECO:0000313" key="2">
    <source>
        <dbReference type="Proteomes" id="UP000236884"/>
    </source>
</evidence>
<protein>
    <submittedName>
        <fullName evidence="1">Uncharacterized protein</fullName>
    </submittedName>
</protein>
<name>A0A0S3PXX7_9BRAD</name>
<dbReference type="Proteomes" id="UP000236884">
    <property type="component" value="Chromosome"/>
</dbReference>
<gene>
    <name evidence="1" type="ORF">GJW-30_1_03300</name>
</gene>
<organism evidence="1 2">
    <name type="scientific">Variibacter gotjawalensis</name>
    <dbReference type="NCBI Taxonomy" id="1333996"/>
    <lineage>
        <taxon>Bacteria</taxon>
        <taxon>Pseudomonadati</taxon>
        <taxon>Pseudomonadota</taxon>
        <taxon>Alphaproteobacteria</taxon>
        <taxon>Hyphomicrobiales</taxon>
        <taxon>Nitrobacteraceae</taxon>
        <taxon>Variibacter</taxon>
    </lineage>
</organism>
<dbReference type="EMBL" id="AP014946">
    <property type="protein sequence ID" value="BAT60750.1"/>
    <property type="molecule type" value="Genomic_DNA"/>
</dbReference>